<protein>
    <submittedName>
        <fullName evidence="1">Uncharacterized protein</fullName>
    </submittedName>
</protein>
<accession>A0AAE2RDI1</accession>
<evidence type="ECO:0000313" key="2">
    <source>
        <dbReference type="Proteomes" id="UP000655037"/>
    </source>
</evidence>
<comment type="caution">
    <text evidence="1">The sequence shown here is derived from an EMBL/GenBank/DDBJ whole genome shotgun (WGS) entry which is preliminary data.</text>
</comment>
<dbReference type="AlphaFoldDB" id="A0AAE2RDI1"/>
<reference evidence="1" key="1">
    <citation type="submission" date="2020-11" db="EMBL/GenBank/DDBJ databases">
        <title>Agrobacterium vitis strain K377 genome.</title>
        <authorList>
            <person name="Xi H."/>
        </authorList>
    </citation>
    <scope>NUCLEOTIDE SEQUENCE</scope>
    <source>
        <strain evidence="1">K377</strain>
    </source>
</reference>
<proteinExistence type="predicted"/>
<evidence type="ECO:0000313" key="1">
    <source>
        <dbReference type="EMBL" id="MBF2715722.1"/>
    </source>
</evidence>
<gene>
    <name evidence="1" type="ORF">IEI95_016000</name>
</gene>
<dbReference type="EMBL" id="JACXXJ020000005">
    <property type="protein sequence ID" value="MBF2715722.1"/>
    <property type="molecule type" value="Genomic_DNA"/>
</dbReference>
<dbReference type="Proteomes" id="UP000655037">
    <property type="component" value="Unassembled WGS sequence"/>
</dbReference>
<dbReference type="RefSeq" id="WP_156544815.1">
    <property type="nucleotide sequence ID" value="NZ_JACXXJ020000005.1"/>
</dbReference>
<name>A0AAE2RDI1_AGRVI</name>
<organism evidence="1 2">
    <name type="scientific">Agrobacterium vitis</name>
    <name type="common">Rhizobium vitis</name>
    <dbReference type="NCBI Taxonomy" id="373"/>
    <lineage>
        <taxon>Bacteria</taxon>
        <taxon>Pseudomonadati</taxon>
        <taxon>Pseudomonadota</taxon>
        <taxon>Alphaproteobacteria</taxon>
        <taxon>Hyphomicrobiales</taxon>
        <taxon>Rhizobiaceae</taxon>
        <taxon>Rhizobium/Agrobacterium group</taxon>
        <taxon>Agrobacterium</taxon>
    </lineage>
</organism>
<sequence>MDIAAARAALPSMTRALLGEPATITPMTISKMKSGRDLSRDLQTGVMARFDSVPDDTALGGGDVVRSRATVGAATKTVSFDRAALAWLPKQGDQISRANGDVFEVVRPGEDAGAGVIFWLSEV</sequence>